<keyword evidence="2" id="KW-0813">Transport</keyword>
<evidence type="ECO:0000256" key="8">
    <source>
        <dbReference type="SAM" id="Phobius"/>
    </source>
</evidence>
<reference evidence="9 10" key="1">
    <citation type="submission" date="2021-10" db="EMBL/GenBank/DDBJ databases">
        <title>Anaerobic single-cell dispensing facilitates the cultivation of human gut bacteria.</title>
        <authorList>
            <person name="Afrizal A."/>
        </authorList>
    </citation>
    <scope>NUCLEOTIDE SEQUENCE [LARGE SCALE GENOMIC DNA]</scope>
    <source>
        <strain evidence="9 10">CLA-AA-H276</strain>
    </source>
</reference>
<keyword evidence="10" id="KW-1185">Reference proteome</keyword>
<feature type="transmembrane region" description="Helical" evidence="8">
    <location>
        <begin position="227"/>
        <end position="247"/>
    </location>
</feature>
<keyword evidence="6 8" id="KW-1133">Transmembrane helix</keyword>
<dbReference type="CDD" id="cd06579">
    <property type="entry name" value="TM_PBP1_transp_AraH_like"/>
    <property type="match status" value="1"/>
</dbReference>
<evidence type="ECO:0000256" key="4">
    <source>
        <dbReference type="ARBA" id="ARBA00022519"/>
    </source>
</evidence>
<dbReference type="Pfam" id="PF02653">
    <property type="entry name" value="BPD_transp_2"/>
    <property type="match status" value="1"/>
</dbReference>
<proteinExistence type="predicted"/>
<dbReference type="InterPro" id="IPR001851">
    <property type="entry name" value="ABC_transp_permease"/>
</dbReference>
<name>A0AAE3DA09_9FIRM</name>
<feature type="transmembrane region" description="Helical" evidence="8">
    <location>
        <begin position="174"/>
        <end position="196"/>
    </location>
</feature>
<feature type="transmembrane region" description="Helical" evidence="8">
    <location>
        <begin position="307"/>
        <end position="325"/>
    </location>
</feature>
<accession>A0AAE3DA09</accession>
<feature type="transmembrane region" description="Helical" evidence="8">
    <location>
        <begin position="70"/>
        <end position="87"/>
    </location>
</feature>
<dbReference type="Proteomes" id="UP001198220">
    <property type="component" value="Unassembled WGS sequence"/>
</dbReference>
<evidence type="ECO:0000256" key="7">
    <source>
        <dbReference type="ARBA" id="ARBA00023136"/>
    </source>
</evidence>
<dbReference type="RefSeq" id="WP_118769148.1">
    <property type="nucleotide sequence ID" value="NZ_JAJEPS010000001.1"/>
</dbReference>
<evidence type="ECO:0000256" key="5">
    <source>
        <dbReference type="ARBA" id="ARBA00022692"/>
    </source>
</evidence>
<evidence type="ECO:0000256" key="6">
    <source>
        <dbReference type="ARBA" id="ARBA00022989"/>
    </source>
</evidence>
<comment type="subcellular location">
    <subcellularLocation>
        <location evidence="1">Cell membrane</location>
        <topology evidence="1">Multi-pass membrane protein</topology>
    </subcellularLocation>
</comment>
<evidence type="ECO:0000256" key="3">
    <source>
        <dbReference type="ARBA" id="ARBA00022475"/>
    </source>
</evidence>
<dbReference type="PANTHER" id="PTHR32196">
    <property type="entry name" value="ABC TRANSPORTER PERMEASE PROTEIN YPHD-RELATED-RELATED"/>
    <property type="match status" value="1"/>
</dbReference>
<sequence>MRRKRDWKLAITSTPMILIYVMVVFCIVAAIRQPAFISPATLINLCRAGIFTMCFAICEMIVIISGGIDVSFPAVGCVAMYVPLYLYNNDMGPDNALFFFGLAMLIGLVFGILNGVLVSYLKLPPLIATLATSSVASGGLIMLLGTREFTTLPSSLEAVYSVNLLTYVDPNTGFNYPLTALFLVPVILCIVVALVMKYTMLGRGIYAIGGDSNAARIAGFNVRKLQFIAYIFCGVMASATAMIYTTLMHSSTTTALMGEEMIIIAACVVGGCRLTGGHGSVGGTILGVLLITLVQNNLNMLGVPTCWQTFAVGLVLLLGAVLSSVQAKRIEKMGKV</sequence>
<keyword evidence="7 8" id="KW-0472">Membrane</keyword>
<feature type="transmembrane region" description="Helical" evidence="8">
    <location>
        <begin position="126"/>
        <end position="145"/>
    </location>
</feature>
<evidence type="ECO:0000313" key="10">
    <source>
        <dbReference type="Proteomes" id="UP001198220"/>
    </source>
</evidence>
<gene>
    <name evidence="9" type="ORF">LKD36_00280</name>
</gene>
<dbReference type="GO" id="GO:0022857">
    <property type="term" value="F:transmembrane transporter activity"/>
    <property type="evidence" value="ECO:0007669"/>
    <property type="project" value="InterPro"/>
</dbReference>
<dbReference type="AlphaFoldDB" id="A0AAE3DA09"/>
<feature type="transmembrane region" description="Helical" evidence="8">
    <location>
        <begin position="99"/>
        <end position="119"/>
    </location>
</feature>
<organism evidence="9 10">
    <name type="scientific">Hominiventricola filiformis</name>
    <dbReference type="NCBI Taxonomy" id="2885352"/>
    <lineage>
        <taxon>Bacteria</taxon>
        <taxon>Bacillati</taxon>
        <taxon>Bacillota</taxon>
        <taxon>Clostridia</taxon>
        <taxon>Lachnospirales</taxon>
        <taxon>Lachnospiraceae</taxon>
        <taxon>Hominiventricola</taxon>
    </lineage>
</organism>
<feature type="transmembrane region" description="Helical" evidence="8">
    <location>
        <begin position="9"/>
        <end position="31"/>
    </location>
</feature>
<keyword evidence="5 8" id="KW-0812">Transmembrane</keyword>
<keyword evidence="3" id="KW-1003">Cell membrane</keyword>
<dbReference type="PANTHER" id="PTHR32196:SF21">
    <property type="entry name" value="ABC TRANSPORTER PERMEASE PROTEIN YPHD-RELATED"/>
    <property type="match status" value="1"/>
</dbReference>
<comment type="caution">
    <text evidence="9">The sequence shown here is derived from an EMBL/GenBank/DDBJ whole genome shotgun (WGS) entry which is preliminary data.</text>
</comment>
<evidence type="ECO:0000256" key="2">
    <source>
        <dbReference type="ARBA" id="ARBA00022448"/>
    </source>
</evidence>
<feature type="transmembrane region" description="Helical" evidence="8">
    <location>
        <begin position="37"/>
        <end position="58"/>
    </location>
</feature>
<dbReference type="EMBL" id="JAJEPS010000001">
    <property type="protein sequence ID" value="MCC2124610.1"/>
    <property type="molecule type" value="Genomic_DNA"/>
</dbReference>
<evidence type="ECO:0000256" key="1">
    <source>
        <dbReference type="ARBA" id="ARBA00004651"/>
    </source>
</evidence>
<evidence type="ECO:0000313" key="9">
    <source>
        <dbReference type="EMBL" id="MCC2124610.1"/>
    </source>
</evidence>
<dbReference type="GO" id="GO:0005886">
    <property type="term" value="C:plasma membrane"/>
    <property type="evidence" value="ECO:0007669"/>
    <property type="project" value="UniProtKB-SubCell"/>
</dbReference>
<protein>
    <submittedName>
        <fullName evidence="9">ABC transporter permease</fullName>
    </submittedName>
</protein>
<keyword evidence="4" id="KW-0997">Cell inner membrane</keyword>